<dbReference type="Proteomes" id="UP000494252">
    <property type="component" value="Unassembled WGS sequence"/>
</dbReference>
<dbReference type="EMBL" id="CADIKI010000008">
    <property type="protein sequence ID" value="CAB3792259.1"/>
    <property type="molecule type" value="Genomic_DNA"/>
</dbReference>
<feature type="transmembrane region" description="Helical" evidence="1">
    <location>
        <begin position="170"/>
        <end position="187"/>
    </location>
</feature>
<gene>
    <name evidence="2" type="ORF">LMG27177_03208</name>
</gene>
<sequence>MLLTLKLLLVPAFLAALTVAGRVWGPSVAGWLAGLPVVAGPIVLLLALERGPSFAAQASAASIAAIAASEAFNLAYAWTCRRFAWPLALTAGMAGWLGVALLLVQLPGSLVGALAVGCVAVVVSQSGLPRVTGPVPAARLGLADLVVRMLAGALLTVAVTSLSASMGAKWSGVLSVFPLLAIVLAVAAQRAHGADFVALLTRGMVIGRGSFAAFFAVTAILLPRYGVWWSFACAALASIAVQGATRRMLGARRPAQAAAVSRELAGQQTE</sequence>
<reference evidence="2 3" key="1">
    <citation type="submission" date="2020-04" db="EMBL/GenBank/DDBJ databases">
        <authorList>
            <person name="De Canck E."/>
        </authorList>
    </citation>
    <scope>NUCLEOTIDE SEQUENCE [LARGE SCALE GENOMIC DNA]</scope>
    <source>
        <strain evidence="2 3">LMG 27177</strain>
    </source>
</reference>
<evidence type="ECO:0000313" key="3">
    <source>
        <dbReference type="Proteomes" id="UP000494252"/>
    </source>
</evidence>
<feature type="transmembrane region" description="Helical" evidence="1">
    <location>
        <begin position="227"/>
        <end position="245"/>
    </location>
</feature>
<feature type="transmembrane region" description="Helical" evidence="1">
    <location>
        <begin position="145"/>
        <end position="164"/>
    </location>
</feature>
<keyword evidence="1" id="KW-1133">Transmembrane helix</keyword>
<name>A0A6J5G2V8_9BURK</name>
<feature type="transmembrane region" description="Helical" evidence="1">
    <location>
        <begin position="31"/>
        <end position="48"/>
    </location>
</feature>
<protein>
    <submittedName>
        <fullName evidence="2">Uncharacterized protein</fullName>
    </submittedName>
</protein>
<feature type="transmembrane region" description="Helical" evidence="1">
    <location>
        <begin position="99"/>
        <end position="124"/>
    </location>
</feature>
<organism evidence="2 3">
    <name type="scientific">Paraburkholderia fynbosensis</name>
    <dbReference type="NCBI Taxonomy" id="1200993"/>
    <lineage>
        <taxon>Bacteria</taxon>
        <taxon>Pseudomonadati</taxon>
        <taxon>Pseudomonadota</taxon>
        <taxon>Betaproteobacteria</taxon>
        <taxon>Burkholderiales</taxon>
        <taxon>Burkholderiaceae</taxon>
        <taxon>Paraburkholderia</taxon>
    </lineage>
</organism>
<keyword evidence="3" id="KW-1185">Reference proteome</keyword>
<accession>A0A6J5G2V8</accession>
<proteinExistence type="predicted"/>
<keyword evidence="1" id="KW-0812">Transmembrane</keyword>
<keyword evidence="1" id="KW-0472">Membrane</keyword>
<dbReference type="AlphaFoldDB" id="A0A6J5G2V8"/>
<evidence type="ECO:0000313" key="2">
    <source>
        <dbReference type="EMBL" id="CAB3792259.1"/>
    </source>
</evidence>
<feature type="transmembrane region" description="Helical" evidence="1">
    <location>
        <begin position="199"/>
        <end position="221"/>
    </location>
</feature>
<evidence type="ECO:0000256" key="1">
    <source>
        <dbReference type="SAM" id="Phobius"/>
    </source>
</evidence>